<dbReference type="FunFam" id="1.25.40.10:FF:000202">
    <property type="entry name" value="Unplaced genomic scaffold supercont1.7, whole genome shotgun sequence"/>
    <property type="match status" value="1"/>
</dbReference>
<dbReference type="GO" id="GO:0042162">
    <property type="term" value="F:telomeric DNA binding"/>
    <property type="evidence" value="ECO:0007669"/>
    <property type="project" value="TreeGrafter"/>
</dbReference>
<comment type="caution">
    <text evidence="3">The sequence shown here is derived from an EMBL/GenBank/DDBJ whole genome shotgun (WGS) entry which is preliminary data.</text>
</comment>
<feature type="domain" description="DNA/RNA-binding" evidence="2">
    <location>
        <begin position="329"/>
        <end position="388"/>
    </location>
</feature>
<sequence>MTRWFPWGNTSNDEKPSQQDNEVAPKDTPGIQSDPLTGQHDDAMLVDARVESIANSTQEQKHDDNLGDNTESSLHNHAEETVRVVKRPKAESDMDEDNIEYVSPSKKPRSPAPQSDAESLPPQAHETERVDSPNNVDHSTALNDTGFEDHPEPNTNLLRNLETRPITVPQLIQEVKGIYAGLVMVEKKCTEIVTQQTTNPTKLSKEQWQALIALHRTLLNEHHDFFSASHHPITKGHELRELAARYAMPARMWRHGIHAFLELLRHRLPDSLEHMLSFVYLAYSMMALLKETVPDFEETWIECLGDLARYRMAIEEVDLRDREVWSNTARTWYNEAADLSPNTGRIQHHLAVLARPNIVQQLFLYSKALVAAIPFKNAGESILLLFNPLLDQPSVSTSRYQPAELSFVCAAAVLFKRRSATEFEKHRAQFASHLEGHMTRSGSRFKVQGPEFAGALFAMLMDFGNAENHLWSLLFKHQQDMKQQYCDKHAKEVDKLPKDFVVQEPELINPKRAEYWARPDIHHVQVEVPGSRLEKEVMLSDDVTSYVGPMLYKTIADVAGQIGNKNVVPFMHQILAHLHALTWIPGASIYVERYIPWDSLVQFLNTVGRSGVSYENVEHDEFPRSFGGNKRQLPEDFVMRGLMSMTTYYGANFFKPEDLVDEDERLLEQPSHQAPRVERCLYCAIQLTKLTNRWMSYDYKDKKFSTTEFFREIREP</sequence>
<dbReference type="InterPro" id="IPR011990">
    <property type="entry name" value="TPR-like_helical_dom_sf"/>
</dbReference>
<gene>
    <name evidence="3" type="ORF">LTR05_000092</name>
</gene>
<dbReference type="Gene3D" id="1.25.40.10">
    <property type="entry name" value="Tetratricopeptide repeat domain"/>
    <property type="match status" value="1"/>
</dbReference>
<dbReference type="Proteomes" id="UP001309876">
    <property type="component" value="Unassembled WGS sequence"/>
</dbReference>
<evidence type="ECO:0000259" key="2">
    <source>
        <dbReference type="Pfam" id="PF10373"/>
    </source>
</evidence>
<keyword evidence="4" id="KW-1185">Reference proteome</keyword>
<name>A0AAN7Y8J2_9EURO</name>
<feature type="compositionally biased region" description="Polar residues" evidence="1">
    <location>
        <begin position="132"/>
        <end position="143"/>
    </location>
</feature>
<dbReference type="InterPro" id="IPR018834">
    <property type="entry name" value="DNA/RNA-bd_Est1-type"/>
</dbReference>
<evidence type="ECO:0000256" key="1">
    <source>
        <dbReference type="SAM" id="MobiDB-lite"/>
    </source>
</evidence>
<reference evidence="3 4" key="1">
    <citation type="submission" date="2023-08" db="EMBL/GenBank/DDBJ databases">
        <title>Black Yeasts Isolated from many extreme environments.</title>
        <authorList>
            <person name="Coleine C."/>
            <person name="Stajich J.E."/>
            <person name="Selbmann L."/>
        </authorList>
    </citation>
    <scope>NUCLEOTIDE SEQUENCE [LARGE SCALE GENOMIC DNA]</scope>
    <source>
        <strain evidence="3 4">CCFEE 5910</strain>
    </source>
</reference>
<dbReference type="PANTHER" id="PTHR15696:SF0">
    <property type="entry name" value="TELOMERASE-BINDING PROTEIN EST1A"/>
    <property type="match status" value="1"/>
</dbReference>
<dbReference type="GO" id="GO:0005697">
    <property type="term" value="C:telomerase holoenzyme complex"/>
    <property type="evidence" value="ECO:0007669"/>
    <property type="project" value="TreeGrafter"/>
</dbReference>
<dbReference type="GO" id="GO:0070034">
    <property type="term" value="F:telomerase RNA binding"/>
    <property type="evidence" value="ECO:0007669"/>
    <property type="project" value="TreeGrafter"/>
</dbReference>
<organism evidence="3 4">
    <name type="scientific">Lithohypha guttulata</name>
    <dbReference type="NCBI Taxonomy" id="1690604"/>
    <lineage>
        <taxon>Eukaryota</taxon>
        <taxon>Fungi</taxon>
        <taxon>Dikarya</taxon>
        <taxon>Ascomycota</taxon>
        <taxon>Pezizomycotina</taxon>
        <taxon>Eurotiomycetes</taxon>
        <taxon>Chaetothyriomycetidae</taxon>
        <taxon>Chaetothyriales</taxon>
        <taxon>Trichomeriaceae</taxon>
        <taxon>Lithohypha</taxon>
    </lineage>
</organism>
<dbReference type="InterPro" id="IPR045153">
    <property type="entry name" value="Est1/Ebs1-like"/>
</dbReference>
<dbReference type="EMBL" id="JAVRRJ010000001">
    <property type="protein sequence ID" value="KAK5089925.1"/>
    <property type="molecule type" value="Genomic_DNA"/>
</dbReference>
<dbReference type="SUPFAM" id="SSF48452">
    <property type="entry name" value="TPR-like"/>
    <property type="match status" value="1"/>
</dbReference>
<dbReference type="Pfam" id="PF10373">
    <property type="entry name" value="EST1_DNA_bind"/>
    <property type="match status" value="1"/>
</dbReference>
<evidence type="ECO:0000313" key="3">
    <source>
        <dbReference type="EMBL" id="KAK5089925.1"/>
    </source>
</evidence>
<evidence type="ECO:0000313" key="4">
    <source>
        <dbReference type="Proteomes" id="UP001309876"/>
    </source>
</evidence>
<dbReference type="AlphaFoldDB" id="A0AAN7Y8J2"/>
<dbReference type="GO" id="GO:0000184">
    <property type="term" value="P:nuclear-transcribed mRNA catabolic process, nonsense-mediated decay"/>
    <property type="evidence" value="ECO:0007669"/>
    <property type="project" value="TreeGrafter"/>
</dbReference>
<accession>A0AAN7Y8J2</accession>
<protein>
    <recommendedName>
        <fullName evidence="2">DNA/RNA-binding domain-containing protein</fullName>
    </recommendedName>
</protein>
<feature type="compositionally biased region" description="Basic and acidic residues" evidence="1">
    <location>
        <begin position="74"/>
        <end position="92"/>
    </location>
</feature>
<proteinExistence type="predicted"/>
<dbReference type="PANTHER" id="PTHR15696">
    <property type="entry name" value="SMG-7 SUPPRESSOR WITH MORPHOLOGICAL EFFECT ON GENITALIA PROTEIN 7"/>
    <property type="match status" value="1"/>
</dbReference>
<feature type="region of interest" description="Disordered" evidence="1">
    <location>
        <begin position="1"/>
        <end position="157"/>
    </location>
</feature>